<dbReference type="Proteomes" id="UP000245812">
    <property type="component" value="Unassembled WGS sequence"/>
</dbReference>
<dbReference type="EMBL" id="QGHC01000002">
    <property type="protein sequence ID" value="PWK92516.1"/>
    <property type="molecule type" value="Genomic_DNA"/>
</dbReference>
<keyword evidence="2" id="KW-1185">Reference proteome</keyword>
<dbReference type="InterPro" id="IPR036196">
    <property type="entry name" value="Ptyr_pPase_sf"/>
</dbReference>
<dbReference type="SUPFAM" id="SSF52788">
    <property type="entry name" value="Phosphotyrosine protein phosphatases I"/>
    <property type="match status" value="1"/>
</dbReference>
<evidence type="ECO:0000313" key="2">
    <source>
        <dbReference type="Proteomes" id="UP000245812"/>
    </source>
</evidence>
<dbReference type="OrthoDB" id="7210484at2"/>
<accession>A0A316IIG7</accession>
<protein>
    <submittedName>
        <fullName evidence="1">Uncharacterized protein</fullName>
    </submittedName>
</protein>
<comment type="caution">
    <text evidence="1">The sequence shown here is derived from an EMBL/GenBank/DDBJ whole genome shotgun (WGS) entry which is preliminary data.</text>
</comment>
<gene>
    <name evidence="1" type="ORF">C7456_102251</name>
</gene>
<dbReference type="AlphaFoldDB" id="A0A316IIG7"/>
<evidence type="ECO:0000313" key="1">
    <source>
        <dbReference type="EMBL" id="PWK92516.1"/>
    </source>
</evidence>
<dbReference type="RefSeq" id="WP_109722346.1">
    <property type="nucleotide sequence ID" value="NZ_MSZV01000006.1"/>
</dbReference>
<dbReference type="Gene3D" id="3.40.50.2300">
    <property type="match status" value="1"/>
</dbReference>
<organism evidence="1 2">
    <name type="scientific">Fulvimonas soli</name>
    <dbReference type="NCBI Taxonomy" id="155197"/>
    <lineage>
        <taxon>Bacteria</taxon>
        <taxon>Pseudomonadati</taxon>
        <taxon>Pseudomonadota</taxon>
        <taxon>Gammaproteobacteria</taxon>
        <taxon>Lysobacterales</taxon>
        <taxon>Rhodanobacteraceae</taxon>
        <taxon>Fulvimonas</taxon>
    </lineage>
</organism>
<reference evidence="1 2" key="1">
    <citation type="submission" date="2018-05" db="EMBL/GenBank/DDBJ databases">
        <title>Genomic Encyclopedia of Type Strains, Phase IV (KMG-IV): sequencing the most valuable type-strain genomes for metagenomic binning, comparative biology and taxonomic classification.</title>
        <authorList>
            <person name="Goeker M."/>
        </authorList>
    </citation>
    <scope>NUCLEOTIDE SEQUENCE [LARGE SCALE GENOMIC DNA]</scope>
    <source>
        <strain evidence="1 2">DSM 14263</strain>
    </source>
</reference>
<dbReference type="PIRSF" id="PIRSF029416">
    <property type="entry name" value="UCP029416_PTP"/>
    <property type="match status" value="1"/>
</dbReference>
<sequence>MSAPRRVLFLCSRHRRRSPTAAAVFGDWPGLEVDSAGLAGDADAPLDAEQLAWADLIVVMEAAHRRRLLARHRERLKGRRVVVLGIPDDYDFMQPELVARLLKAAGPLLR</sequence>
<name>A0A316IIG7_9GAMM</name>
<dbReference type="InterPro" id="IPR016919">
    <property type="entry name" value="UCP029416_PTP"/>
</dbReference>
<proteinExistence type="predicted"/>